<dbReference type="GO" id="GO:0042276">
    <property type="term" value="P:error-prone translesion synthesis"/>
    <property type="evidence" value="ECO:0007669"/>
    <property type="project" value="TreeGrafter"/>
</dbReference>
<comment type="caution">
    <text evidence="7">The sequence shown here is derived from an EMBL/GenBank/DDBJ whole genome shotgun (WGS) entry which is preliminary data.</text>
</comment>
<feature type="domain" description="UmuC" evidence="6">
    <location>
        <begin position="11"/>
        <end position="196"/>
    </location>
</feature>
<dbReference type="PANTHER" id="PTHR11076">
    <property type="entry name" value="DNA REPAIR POLYMERASE UMUC / TRANSFERASE FAMILY MEMBER"/>
    <property type="match status" value="1"/>
</dbReference>
<evidence type="ECO:0000259" key="6">
    <source>
        <dbReference type="PROSITE" id="PS50173"/>
    </source>
</evidence>
<keyword evidence="4" id="KW-0234">DNA repair</keyword>
<organism evidence="7 8">
    <name type="scientific">Eoetvoesiella caeni</name>
    <dbReference type="NCBI Taxonomy" id="645616"/>
    <lineage>
        <taxon>Bacteria</taxon>
        <taxon>Pseudomonadati</taxon>
        <taxon>Pseudomonadota</taxon>
        <taxon>Betaproteobacteria</taxon>
        <taxon>Burkholderiales</taxon>
        <taxon>Alcaligenaceae</taxon>
        <taxon>Eoetvoesiella</taxon>
    </lineage>
</organism>
<dbReference type="GO" id="GO:0009432">
    <property type="term" value="P:SOS response"/>
    <property type="evidence" value="ECO:0007669"/>
    <property type="project" value="UniProtKB-KW"/>
</dbReference>
<sequence>MGIQEHHPRRIALIDGNSFYCSCERVMRPALEGKPLIVLSNNDGCAIARTQEAKDLGIKMGDPWFKIKHLADSRGLIALSANFSLYGDLSQRMMNVIGQFSPMQEIYSIDESFADLTGTPGTGRELGTAIRDRVKQWVGIPTCVGLGPTKTLAKSANFLAKKIPRLLGVCDLTTLDAPARLKAIRHIAIEDVWGVGRRLAPQLRELGIHTAADLAQADQRVIRDTFSIVLAKTARELAGESCIAWEDEPPDKQQIMCSRSFGQPITEKRELLQALSVFVTGAAEKLRRQQSFTDTVQIFIRTSPFREGKHYTGSVVIRLVETTSDTAALIAAVADGLSSVYRPDILYAKAGVCLMNIQSERAASAQLDLFSRNSADSPPGYARLMSAMDNLNARFGRSTVVPADAFVARASTWSMRQERMTPAYTTDWEQVVEVWR</sequence>
<reference evidence="7 8" key="1">
    <citation type="submission" date="2018-06" db="EMBL/GenBank/DDBJ databases">
        <title>Genomic Encyclopedia of Type Strains, Phase IV (KMG-IV): sequencing the most valuable type-strain genomes for metagenomic binning, comparative biology and taxonomic classification.</title>
        <authorList>
            <person name="Goeker M."/>
        </authorList>
    </citation>
    <scope>NUCLEOTIDE SEQUENCE [LARGE SCALE GENOMIC DNA]</scope>
    <source>
        <strain evidence="7 8">DSM 25520</strain>
    </source>
</reference>
<evidence type="ECO:0000313" key="8">
    <source>
        <dbReference type="Proteomes" id="UP000253628"/>
    </source>
</evidence>
<dbReference type="Gene3D" id="3.30.70.270">
    <property type="match status" value="1"/>
</dbReference>
<dbReference type="InterPro" id="IPR043128">
    <property type="entry name" value="Rev_trsase/Diguanyl_cyclase"/>
</dbReference>
<gene>
    <name evidence="7" type="ORF">DFR37_1262</name>
</gene>
<dbReference type="Pfam" id="PF00817">
    <property type="entry name" value="IMS"/>
    <property type="match status" value="1"/>
</dbReference>
<dbReference type="RefSeq" id="WP_113935328.1">
    <property type="nucleotide sequence ID" value="NZ_JACCEU010000027.1"/>
</dbReference>
<keyword evidence="5" id="KW-0742">SOS response</keyword>
<dbReference type="EMBL" id="QNRQ01000026">
    <property type="protein sequence ID" value="RBP33611.1"/>
    <property type="molecule type" value="Genomic_DNA"/>
</dbReference>
<dbReference type="CDD" id="cd01700">
    <property type="entry name" value="PolY_Pol_V_umuC"/>
    <property type="match status" value="1"/>
</dbReference>
<dbReference type="AlphaFoldDB" id="A0A366GYA4"/>
<dbReference type="InterPro" id="IPR043502">
    <property type="entry name" value="DNA/RNA_pol_sf"/>
</dbReference>
<dbReference type="PANTHER" id="PTHR11076:SF34">
    <property type="entry name" value="PROTEIN UMUC"/>
    <property type="match status" value="1"/>
</dbReference>
<dbReference type="Pfam" id="PF13438">
    <property type="entry name" value="DUF4113"/>
    <property type="match status" value="1"/>
</dbReference>
<proteinExistence type="inferred from homology"/>
<dbReference type="Gene3D" id="1.10.150.20">
    <property type="entry name" value="5' to 3' exonuclease, C-terminal subdomain"/>
    <property type="match status" value="1"/>
</dbReference>
<evidence type="ECO:0000256" key="3">
    <source>
        <dbReference type="ARBA" id="ARBA00023199"/>
    </source>
</evidence>
<dbReference type="Pfam" id="PF11799">
    <property type="entry name" value="IMS_C"/>
    <property type="match status" value="1"/>
</dbReference>
<protein>
    <submittedName>
        <fullName evidence="7">DNA polymerase V</fullName>
    </submittedName>
</protein>
<evidence type="ECO:0000256" key="1">
    <source>
        <dbReference type="ARBA" id="ARBA00010945"/>
    </source>
</evidence>
<comment type="similarity">
    <text evidence="1">Belongs to the DNA polymerase type-Y family.</text>
</comment>
<name>A0A366GYA4_9BURK</name>
<dbReference type="GO" id="GO:0006281">
    <property type="term" value="P:DNA repair"/>
    <property type="evidence" value="ECO:0007669"/>
    <property type="project" value="UniProtKB-KW"/>
</dbReference>
<dbReference type="OrthoDB" id="9808813at2"/>
<keyword evidence="2" id="KW-0227">DNA damage</keyword>
<accession>A0A366GYA4</accession>
<evidence type="ECO:0000256" key="4">
    <source>
        <dbReference type="ARBA" id="ARBA00023204"/>
    </source>
</evidence>
<dbReference type="SUPFAM" id="SSF56672">
    <property type="entry name" value="DNA/RNA polymerases"/>
    <property type="match status" value="1"/>
</dbReference>
<evidence type="ECO:0000313" key="7">
    <source>
        <dbReference type="EMBL" id="RBP33611.1"/>
    </source>
</evidence>
<dbReference type="InterPro" id="IPR050116">
    <property type="entry name" value="DNA_polymerase-Y"/>
</dbReference>
<dbReference type="GO" id="GO:0003684">
    <property type="term" value="F:damaged DNA binding"/>
    <property type="evidence" value="ECO:0007669"/>
    <property type="project" value="InterPro"/>
</dbReference>
<dbReference type="InterPro" id="IPR025188">
    <property type="entry name" value="DUF4113"/>
</dbReference>
<dbReference type="InterPro" id="IPR001126">
    <property type="entry name" value="UmuC"/>
</dbReference>
<evidence type="ECO:0000256" key="2">
    <source>
        <dbReference type="ARBA" id="ARBA00022763"/>
    </source>
</evidence>
<evidence type="ECO:0000256" key="5">
    <source>
        <dbReference type="ARBA" id="ARBA00023236"/>
    </source>
</evidence>
<dbReference type="Gene3D" id="3.40.1170.60">
    <property type="match status" value="1"/>
</dbReference>
<keyword evidence="8" id="KW-1185">Reference proteome</keyword>
<dbReference type="Proteomes" id="UP000253628">
    <property type="component" value="Unassembled WGS sequence"/>
</dbReference>
<dbReference type="GO" id="GO:0005829">
    <property type="term" value="C:cytosol"/>
    <property type="evidence" value="ECO:0007669"/>
    <property type="project" value="TreeGrafter"/>
</dbReference>
<dbReference type="GO" id="GO:0003887">
    <property type="term" value="F:DNA-directed DNA polymerase activity"/>
    <property type="evidence" value="ECO:0007669"/>
    <property type="project" value="TreeGrafter"/>
</dbReference>
<dbReference type="InterPro" id="IPR017961">
    <property type="entry name" value="DNA_pol_Y-fam_little_finger"/>
</dbReference>
<dbReference type="PROSITE" id="PS50173">
    <property type="entry name" value="UMUC"/>
    <property type="match status" value="1"/>
</dbReference>
<keyword evidence="3" id="KW-0741">SOS mutagenesis</keyword>